<organism evidence="1 2">
    <name type="scientific">Pelagibaculum spongiae</name>
    <dbReference type="NCBI Taxonomy" id="2080658"/>
    <lineage>
        <taxon>Bacteria</taxon>
        <taxon>Pseudomonadati</taxon>
        <taxon>Pseudomonadota</taxon>
        <taxon>Gammaproteobacteria</taxon>
        <taxon>Oceanospirillales</taxon>
        <taxon>Pelagibaculum</taxon>
    </lineage>
</organism>
<dbReference type="OrthoDB" id="5624524at2"/>
<name>A0A2V1GZ42_9GAMM</name>
<reference evidence="1 2" key="1">
    <citation type="submission" date="2018-04" db="EMBL/GenBank/DDBJ databases">
        <title>Thalassorhabdus spongiae gen. nov., sp. nov., isolated from a marine sponge in South-West Iceland.</title>
        <authorList>
            <person name="Knobloch S."/>
            <person name="Daussin A."/>
            <person name="Johannsson R."/>
            <person name="Marteinsson V.T."/>
        </authorList>
    </citation>
    <scope>NUCLEOTIDE SEQUENCE [LARGE SCALE GENOMIC DNA]</scope>
    <source>
        <strain evidence="1 2">Hp12</strain>
    </source>
</reference>
<gene>
    <name evidence="1" type="ORF">DC094_17090</name>
</gene>
<keyword evidence="2" id="KW-1185">Reference proteome</keyword>
<dbReference type="EMBL" id="QDDL01000008">
    <property type="protein sequence ID" value="PVZ66409.1"/>
    <property type="molecule type" value="Genomic_DNA"/>
</dbReference>
<sequence>MYPHLNKLGIEQPQRIESFIFRREGVFDVLKVYLKKSGSELFSKSHKFKFQRSEEDGQLRLAVIQELETICRRKHEVKSRKEKLMADISHLEKVVHSKLAEIRHEIEQLED</sequence>
<accession>A0A2V1GZ42</accession>
<dbReference type="InterPro" id="IPR020911">
    <property type="entry name" value="UPF0325"/>
</dbReference>
<dbReference type="Pfam" id="PF11944">
    <property type="entry name" value="DUF3461"/>
    <property type="match status" value="2"/>
</dbReference>
<protein>
    <recommendedName>
        <fullName evidence="3">DUF3461 domain-containing protein</fullName>
    </recommendedName>
</protein>
<proteinExistence type="predicted"/>
<dbReference type="RefSeq" id="WP_116688328.1">
    <property type="nucleotide sequence ID" value="NZ_CAWNYD010000008.1"/>
</dbReference>
<dbReference type="AlphaFoldDB" id="A0A2V1GZ42"/>
<evidence type="ECO:0000313" key="2">
    <source>
        <dbReference type="Proteomes" id="UP000244906"/>
    </source>
</evidence>
<dbReference type="Proteomes" id="UP000244906">
    <property type="component" value="Unassembled WGS sequence"/>
</dbReference>
<comment type="caution">
    <text evidence="1">The sequence shown here is derived from an EMBL/GenBank/DDBJ whole genome shotgun (WGS) entry which is preliminary data.</text>
</comment>
<evidence type="ECO:0008006" key="3">
    <source>
        <dbReference type="Google" id="ProtNLM"/>
    </source>
</evidence>
<evidence type="ECO:0000313" key="1">
    <source>
        <dbReference type="EMBL" id="PVZ66409.1"/>
    </source>
</evidence>